<protein>
    <submittedName>
        <fullName evidence="1">Uncharacterized protein</fullName>
    </submittedName>
</protein>
<proteinExistence type="predicted"/>
<dbReference type="AlphaFoldDB" id="T1DSD1"/>
<name>T1DSD1_9PORP</name>
<evidence type="ECO:0000313" key="1">
    <source>
        <dbReference type="EMBL" id="GAD05665.1"/>
    </source>
</evidence>
<reference evidence="2" key="1">
    <citation type="journal article" date="2013" name="Genome">
        <title>Draft Genome Sequences of Porphyromonas crevioricanis JCM 15906T and Porphyromonas cansulci JCM 13913T Isolated from a Canine Oral Cavity.</title>
        <authorList>
            <person name="Sakamoto M."/>
            <person name="Tanaka N."/>
            <person name="Shiwa Y."/>
            <person name="Yoshikawa H."/>
            <person name="Ohkuma M."/>
        </authorList>
    </citation>
    <scope>NUCLEOTIDE SEQUENCE [LARGE SCALE GENOMIC DNA]</scope>
    <source>
        <strain evidence="2">JCM 15906</strain>
    </source>
</reference>
<accession>T1DSD1</accession>
<organism evidence="1 2">
    <name type="scientific">Porphyromonas crevioricanis JCM 15906</name>
    <dbReference type="NCBI Taxonomy" id="1305617"/>
    <lineage>
        <taxon>Bacteria</taxon>
        <taxon>Pseudomonadati</taxon>
        <taxon>Bacteroidota</taxon>
        <taxon>Bacteroidia</taxon>
        <taxon>Bacteroidales</taxon>
        <taxon>Porphyromonadaceae</taxon>
        <taxon>Porphyromonas</taxon>
    </lineage>
</organism>
<dbReference type="Proteomes" id="UP000018031">
    <property type="component" value="Unassembled WGS sequence"/>
</dbReference>
<evidence type="ECO:0000313" key="2">
    <source>
        <dbReference type="Proteomes" id="UP000018031"/>
    </source>
</evidence>
<dbReference type="EMBL" id="BAOU01000037">
    <property type="protein sequence ID" value="GAD05665.1"/>
    <property type="molecule type" value="Genomic_DNA"/>
</dbReference>
<comment type="caution">
    <text evidence="1">The sequence shown here is derived from an EMBL/GenBank/DDBJ whole genome shotgun (WGS) entry which is preliminary data.</text>
</comment>
<sequence length="42" mass="4814">MGNRNVSKTDDGKEVSLPALIPDERREGQKLIGIQKYRSYHN</sequence>
<gene>
    <name evidence="1" type="ORF">PORCRE_1370</name>
</gene>
<reference evidence="1 2" key="2">
    <citation type="journal article" date="2013" name="Genome Announc.">
        <title>Draft Genome Sequences of Porphyromonas crevioricanis JCM 15906T and Porphyromonas cansulci JCM 13913T Isolated from a Canine Oral Cavity.</title>
        <authorList>
            <person name="Sakamoto M."/>
            <person name="Tanaka N."/>
            <person name="Shiwa Y."/>
            <person name="Yoshikawa H."/>
            <person name="Ohkuma M."/>
        </authorList>
    </citation>
    <scope>NUCLEOTIDE SEQUENCE [LARGE SCALE GENOMIC DNA]</scope>
    <source>
        <strain evidence="1 2">JCM 15906</strain>
    </source>
</reference>